<feature type="transmembrane region" description="Helical" evidence="1">
    <location>
        <begin position="309"/>
        <end position="326"/>
    </location>
</feature>
<feature type="transmembrane region" description="Helical" evidence="1">
    <location>
        <begin position="181"/>
        <end position="205"/>
    </location>
</feature>
<keyword evidence="1" id="KW-0812">Transmembrane</keyword>
<dbReference type="RefSeq" id="WP_062074265.1">
    <property type="nucleotide sequence ID" value="NZ_BBRC01000002.1"/>
</dbReference>
<name>A0A7Y9ZDW3_9MICO</name>
<keyword evidence="3" id="KW-1185">Reference proteome</keyword>
<feature type="transmembrane region" description="Helical" evidence="1">
    <location>
        <begin position="100"/>
        <end position="125"/>
    </location>
</feature>
<evidence type="ECO:0000256" key="1">
    <source>
        <dbReference type="SAM" id="Phobius"/>
    </source>
</evidence>
<protein>
    <submittedName>
        <fullName evidence="2">Uncharacterized protein</fullName>
    </submittedName>
</protein>
<feature type="transmembrane region" description="Helical" evidence="1">
    <location>
        <begin position="283"/>
        <end position="302"/>
    </location>
</feature>
<dbReference type="AlphaFoldDB" id="A0A7Y9ZDW3"/>
<proteinExistence type="predicted"/>
<evidence type="ECO:0000313" key="3">
    <source>
        <dbReference type="Proteomes" id="UP000547973"/>
    </source>
</evidence>
<feature type="transmembrane region" description="Helical" evidence="1">
    <location>
        <begin position="132"/>
        <end position="152"/>
    </location>
</feature>
<feature type="transmembrane region" description="Helical" evidence="1">
    <location>
        <begin position="372"/>
        <end position="388"/>
    </location>
</feature>
<evidence type="ECO:0000313" key="2">
    <source>
        <dbReference type="EMBL" id="NYI42443.1"/>
    </source>
</evidence>
<keyword evidence="1" id="KW-0472">Membrane</keyword>
<dbReference type="OrthoDB" id="4578799at2"/>
<gene>
    <name evidence="2" type="ORF">BKA03_002562</name>
</gene>
<feature type="transmembrane region" description="Helical" evidence="1">
    <location>
        <begin position="258"/>
        <end position="277"/>
    </location>
</feature>
<feature type="transmembrane region" description="Helical" evidence="1">
    <location>
        <begin position="217"/>
        <end position="237"/>
    </location>
</feature>
<sequence length="442" mass="46192">MRSISRGAFAGGAYLGGVRTPSARFDALVMLAGTAVGAAILLARRPLRALDVSWAEDGAVFLHDAATKGISALFDTYSGYLHTVPRLNAMVIAAAVPVQWWAVACAVAAALVAASCITTIAVVAARVVRSKLVIGGLWWALIALPVAGGEVVVTLANLHWYLMVAAVWCVAFPTNERRIIILTSAVIALAILSDPLGAVLVWPVLAVRIAVRPWREGTWALAAAGVATAIQGVASLASMNERTLAETQPSLFDHVNEFGLRVVLVGLVGVTVATWLAANVAHILQVAAVIGLVGVALGAYFGPTQRWRVVTFLGMAVGLNAVLYTLQGQFMGASAWTDFTLGDRYAVAPVALFVSALAFAADGLARAGGARGTIALAAFLVIAVAPGLRDFNWGDKRAETARWSVSVREARTECATGVDHVHIPIGPVPPWSVQLPCSLIGD</sequence>
<reference evidence="2 3" key="1">
    <citation type="submission" date="2020-07" db="EMBL/GenBank/DDBJ databases">
        <title>Sequencing the genomes of 1000 actinobacteria strains.</title>
        <authorList>
            <person name="Klenk H.-P."/>
        </authorList>
    </citation>
    <scope>NUCLEOTIDE SEQUENCE [LARGE SCALE GENOMIC DNA]</scope>
    <source>
        <strain evidence="2 3">DSM 19970</strain>
    </source>
</reference>
<organism evidence="2 3">
    <name type="scientific">Demequina lutea</name>
    <dbReference type="NCBI Taxonomy" id="431489"/>
    <lineage>
        <taxon>Bacteria</taxon>
        <taxon>Bacillati</taxon>
        <taxon>Actinomycetota</taxon>
        <taxon>Actinomycetes</taxon>
        <taxon>Micrococcales</taxon>
        <taxon>Demequinaceae</taxon>
        <taxon>Demequina</taxon>
    </lineage>
</organism>
<comment type="caution">
    <text evidence="2">The sequence shown here is derived from an EMBL/GenBank/DDBJ whole genome shotgun (WGS) entry which is preliminary data.</text>
</comment>
<feature type="transmembrane region" description="Helical" evidence="1">
    <location>
        <begin position="25"/>
        <end position="43"/>
    </location>
</feature>
<dbReference type="EMBL" id="JACBZO010000001">
    <property type="protein sequence ID" value="NYI42443.1"/>
    <property type="molecule type" value="Genomic_DNA"/>
</dbReference>
<keyword evidence="1" id="KW-1133">Transmembrane helix</keyword>
<accession>A0A7Y9ZDW3</accession>
<feature type="transmembrane region" description="Helical" evidence="1">
    <location>
        <begin position="346"/>
        <end position="365"/>
    </location>
</feature>
<dbReference type="Proteomes" id="UP000547973">
    <property type="component" value="Unassembled WGS sequence"/>
</dbReference>